<comment type="similarity">
    <text evidence="1">Belongs to the N(4)/N(6)-methyltransferase family.</text>
</comment>
<dbReference type="InterPro" id="IPR002295">
    <property type="entry name" value="N4/N6-MTase_EcoPI_Mod-like"/>
</dbReference>
<accession>A0A078MDU0</accession>
<name>A0A078MDU0_9STAP</name>
<keyword evidence="3 7" id="KW-0808">Transferase</keyword>
<dbReference type="eggNOG" id="COG2189">
    <property type="taxonomic scope" value="Bacteria"/>
</dbReference>
<dbReference type="GO" id="GO:0032259">
    <property type="term" value="P:methylation"/>
    <property type="evidence" value="ECO:0007669"/>
    <property type="project" value="UniProtKB-KW"/>
</dbReference>
<dbReference type="PIRSF" id="PIRSF015855">
    <property type="entry name" value="TypeIII_Mtase_mKpnI"/>
    <property type="match status" value="1"/>
</dbReference>
<dbReference type="InterPro" id="IPR002052">
    <property type="entry name" value="DNA_methylase_N6_adenine_CS"/>
</dbReference>
<dbReference type="Proteomes" id="UP000044136">
    <property type="component" value="Unassembled WGS sequence"/>
</dbReference>
<proteinExistence type="inferred from homology"/>
<dbReference type="RefSeq" id="WP_197693007.1">
    <property type="nucleotide sequence ID" value="NZ_CCSE01000001.1"/>
</dbReference>
<keyword evidence="4" id="KW-0949">S-adenosyl-L-methionine</keyword>
<dbReference type="AlphaFoldDB" id="A0A078MDU0"/>
<evidence type="ECO:0000256" key="2">
    <source>
        <dbReference type="ARBA" id="ARBA00022603"/>
    </source>
</evidence>
<dbReference type="HOGENOM" id="CLU_020164_2_1_9"/>
<evidence type="ECO:0000256" key="4">
    <source>
        <dbReference type="ARBA" id="ARBA00022691"/>
    </source>
</evidence>
<keyword evidence="5" id="KW-0680">Restriction system</keyword>
<evidence type="ECO:0000256" key="1">
    <source>
        <dbReference type="ARBA" id="ARBA00006594"/>
    </source>
</evidence>
<dbReference type="EMBL" id="CCSE01000001">
    <property type="protein sequence ID" value="CEA02886.1"/>
    <property type="molecule type" value="Genomic_DNA"/>
</dbReference>
<dbReference type="Gene3D" id="3.40.50.150">
    <property type="entry name" value="Vaccinia Virus protein VP39"/>
    <property type="match status" value="1"/>
</dbReference>
<dbReference type="GO" id="GO:0009307">
    <property type="term" value="P:DNA restriction-modification system"/>
    <property type="evidence" value="ECO:0007669"/>
    <property type="project" value="UniProtKB-KW"/>
</dbReference>
<evidence type="ECO:0000313" key="7">
    <source>
        <dbReference type="EMBL" id="CEA02886.1"/>
    </source>
</evidence>
<dbReference type="Pfam" id="PF01555">
    <property type="entry name" value="N6_N4_Mtase"/>
    <property type="match status" value="1"/>
</dbReference>
<dbReference type="GO" id="GO:0008170">
    <property type="term" value="F:N-methyltransferase activity"/>
    <property type="evidence" value="ECO:0007669"/>
    <property type="project" value="InterPro"/>
</dbReference>
<dbReference type="GO" id="GO:0003677">
    <property type="term" value="F:DNA binding"/>
    <property type="evidence" value="ECO:0007669"/>
    <property type="project" value="InterPro"/>
</dbReference>
<dbReference type="STRING" id="1461582.BN1048_01887"/>
<dbReference type="InterPro" id="IPR002941">
    <property type="entry name" value="DNA_methylase_N4/N6"/>
</dbReference>
<dbReference type="SUPFAM" id="SSF53335">
    <property type="entry name" value="S-adenosyl-L-methionine-dependent methyltransferases"/>
    <property type="match status" value="1"/>
</dbReference>
<reference evidence="7 8" key="1">
    <citation type="submission" date="2014-07" db="EMBL/GenBank/DDBJ databases">
        <authorList>
            <person name="Urmite Genomes Urmite Genomes"/>
        </authorList>
    </citation>
    <scope>NUCLEOTIDE SEQUENCE [LARGE SCALE GENOMIC DNA]</scope>
    <source>
        <strain evidence="7 8">13MG44_air</strain>
    </source>
</reference>
<keyword evidence="8" id="KW-1185">Reference proteome</keyword>
<gene>
    <name evidence="7" type="ORF">BN1048_01887</name>
</gene>
<organism evidence="7 8">
    <name type="scientific">Jeotgalicoccus saudimassiliensis</name>
    <dbReference type="NCBI Taxonomy" id="1461582"/>
    <lineage>
        <taxon>Bacteria</taxon>
        <taxon>Bacillati</taxon>
        <taxon>Bacillota</taxon>
        <taxon>Bacilli</taxon>
        <taxon>Bacillales</taxon>
        <taxon>Staphylococcaceae</taxon>
        <taxon>Jeotgalicoccus</taxon>
    </lineage>
</organism>
<dbReference type="PROSITE" id="PS00092">
    <property type="entry name" value="N6_MTASE"/>
    <property type="match status" value="1"/>
</dbReference>
<feature type="domain" description="DNA methylase N-4/N-6" evidence="6">
    <location>
        <begin position="115"/>
        <end position="466"/>
    </location>
</feature>
<sequence>MESANIRERNIDKIAELFPNVITEAKDEDGNIKKGIDFDLLKKELAENLADEQERYAFNWVGKKEAIAKTYEPITKILRPVKDKSKNWENTENIFIEGNNIDTLKILQESYLNAVQMIYIDPPYNSGEDFIYKDDYSMDTDDYNAQIGMFDEEENKLFKNTESNGRFHSDWCNSMYPSLKLSQNLLKDDGIIFISIDDNELYNLKKMCDEIFGESNFIANIVRNTNSSKNQSLFVSVSHEYCLVYAKNIETLKLKHRDNKWSVPKNNVDEYMKRVSQLEKEGLSTEEITAELKSLTRYPRFIDFTNYWYFDDRGLYRKDNIGGVRNGNLNPVYNPLTKQNDPVPPGGYRYKEETLKQLIDEDRIHFHTDGSLPTVKRYLHENMEQRPKSIMSDDQRPDYSMMKAFNTPFDNPKQLSFIKRILSLADKDAIIMDFFAGSSTTAHGVMKLNKEDGGQRKYIMVQLDEEVNPKSEAYKKGYKTITDISIERIRKAGEAIVDDVNKSQGEKLQVPDVGYRYFRLDDSNMKDIYYSANEYSQDMIASLESNIKEDRSDLDLLYGVMIDWGLPLSLNHETEEMDNATVHIVDCGSLVACFEDSITDDVVKGIAQKKPLRAVFRDSSFRNSPDKINVTEIFKLYAPSTTVKVI</sequence>
<keyword evidence="2 7" id="KW-0489">Methyltransferase</keyword>
<dbReference type="PRINTS" id="PR00506">
    <property type="entry name" value="D21N6MTFRASE"/>
</dbReference>
<dbReference type="InterPro" id="IPR029063">
    <property type="entry name" value="SAM-dependent_MTases_sf"/>
</dbReference>
<evidence type="ECO:0000259" key="6">
    <source>
        <dbReference type="Pfam" id="PF01555"/>
    </source>
</evidence>
<evidence type="ECO:0000313" key="8">
    <source>
        <dbReference type="Proteomes" id="UP000044136"/>
    </source>
</evidence>
<evidence type="ECO:0000256" key="3">
    <source>
        <dbReference type="ARBA" id="ARBA00022679"/>
    </source>
</evidence>
<protein>
    <submittedName>
        <fullName evidence="7">Putative methyltransferase</fullName>
    </submittedName>
</protein>
<evidence type="ECO:0000256" key="5">
    <source>
        <dbReference type="ARBA" id="ARBA00022747"/>
    </source>
</evidence>